<comment type="similarity">
    <text evidence="1">Belongs to the transglutaminase superfamily. Transglutaminase family.</text>
</comment>
<feature type="active site" evidence="2">
    <location>
        <position position="379"/>
    </location>
</feature>
<feature type="binding site" evidence="3">
    <location>
        <position position="419"/>
    </location>
    <ligand>
        <name>Ca(2+)</name>
        <dbReference type="ChEBI" id="CHEBI:29108"/>
    </ligand>
</feature>
<dbReference type="GO" id="GO:0046872">
    <property type="term" value="F:metal ion binding"/>
    <property type="evidence" value="ECO:0007669"/>
    <property type="project" value="UniProtKB-KW"/>
</dbReference>
<dbReference type="PANTHER" id="PTHR11590:SF40">
    <property type="entry name" value="HEMOCYTE PROTEIN-GLUTAMINE GAMMA-GLUTAMYLTRANSFERASE-LIKE PROTEIN"/>
    <property type="match status" value="1"/>
</dbReference>
<proteinExistence type="inferred from homology"/>
<evidence type="ECO:0000256" key="2">
    <source>
        <dbReference type="PIRSR" id="PIRSR000459-1"/>
    </source>
</evidence>
<dbReference type="InParanoid" id="A0A6P9AD50"/>
<keyword evidence="5" id="KW-1185">Reference proteome</keyword>
<protein>
    <submittedName>
        <fullName evidence="6">Hemocyte protein-glutamine gamma-glutamyltransferase-like</fullName>
    </submittedName>
</protein>
<dbReference type="Gene3D" id="3.90.260.10">
    <property type="entry name" value="Transglutaminase-like"/>
    <property type="match status" value="1"/>
</dbReference>
<evidence type="ECO:0000313" key="6">
    <source>
        <dbReference type="RefSeq" id="XP_034256162.1"/>
    </source>
</evidence>
<keyword evidence="3" id="KW-0479">Metal-binding</keyword>
<dbReference type="AlphaFoldDB" id="A0A6P9AD50"/>
<dbReference type="InterPro" id="IPR008958">
    <property type="entry name" value="Transglutaminase_C"/>
</dbReference>
<feature type="binding site" evidence="3">
    <location>
        <position position="481"/>
    </location>
    <ligand>
        <name>Ca(2+)</name>
        <dbReference type="ChEBI" id="CHEBI:29108"/>
    </ligand>
</feature>
<reference evidence="6" key="1">
    <citation type="submission" date="2025-08" db="UniProtKB">
        <authorList>
            <consortium name="RefSeq"/>
        </authorList>
    </citation>
    <scope>IDENTIFICATION</scope>
    <source>
        <tissue evidence="6">Total insect</tissue>
    </source>
</reference>
<dbReference type="Pfam" id="PF00927">
    <property type="entry name" value="Transglut_C"/>
    <property type="match status" value="2"/>
</dbReference>
<comment type="cofactor">
    <cofactor evidence="3">
        <name>Ca(2+)</name>
        <dbReference type="ChEBI" id="CHEBI:29108"/>
    </cofactor>
    <text evidence="3">Binds 1 Ca(2+) ion per subunit.</text>
</comment>
<dbReference type="InterPro" id="IPR038765">
    <property type="entry name" value="Papain-like_cys_pep_sf"/>
</dbReference>
<dbReference type="SUPFAM" id="SSF54001">
    <property type="entry name" value="Cysteine proteinases"/>
    <property type="match status" value="1"/>
</dbReference>
<gene>
    <name evidence="6" type="primary">LOC117654094</name>
</gene>
<dbReference type="KEGG" id="tpal:117654094"/>
<organism evidence="6">
    <name type="scientific">Thrips palmi</name>
    <name type="common">Melon thrips</name>
    <dbReference type="NCBI Taxonomy" id="161013"/>
    <lineage>
        <taxon>Eukaryota</taxon>
        <taxon>Metazoa</taxon>
        <taxon>Ecdysozoa</taxon>
        <taxon>Arthropoda</taxon>
        <taxon>Hexapoda</taxon>
        <taxon>Insecta</taxon>
        <taxon>Pterygota</taxon>
        <taxon>Neoptera</taxon>
        <taxon>Paraneoptera</taxon>
        <taxon>Thysanoptera</taxon>
        <taxon>Terebrantia</taxon>
        <taxon>Thripoidea</taxon>
        <taxon>Thripidae</taxon>
        <taxon>Thrips</taxon>
    </lineage>
</organism>
<dbReference type="SUPFAM" id="SSF49309">
    <property type="entry name" value="Transglutaminase, two C-terminal domains"/>
    <property type="match status" value="2"/>
</dbReference>
<dbReference type="RefSeq" id="XP_034256162.1">
    <property type="nucleotide sequence ID" value="XM_034400271.1"/>
</dbReference>
<dbReference type="PANTHER" id="PTHR11590">
    <property type="entry name" value="PROTEIN-GLUTAMINE GAMMA-GLUTAMYLTRANSFERASE"/>
    <property type="match status" value="1"/>
</dbReference>
<feature type="binding site" evidence="3">
    <location>
        <position position="476"/>
    </location>
    <ligand>
        <name>Ca(2+)</name>
        <dbReference type="ChEBI" id="CHEBI:29108"/>
    </ligand>
</feature>
<evidence type="ECO:0000256" key="1">
    <source>
        <dbReference type="ARBA" id="ARBA00005968"/>
    </source>
</evidence>
<evidence type="ECO:0000259" key="4">
    <source>
        <dbReference type="SMART" id="SM00460"/>
    </source>
</evidence>
<dbReference type="GeneID" id="117654094"/>
<dbReference type="InterPro" id="IPR050779">
    <property type="entry name" value="Transglutaminase"/>
</dbReference>
<dbReference type="InterPro" id="IPR023608">
    <property type="entry name" value="Transglutaminase_animal"/>
</dbReference>
<dbReference type="PIRSF" id="PIRSF000459">
    <property type="entry name" value="TGM_EBP42"/>
    <property type="match status" value="1"/>
</dbReference>
<keyword evidence="3" id="KW-0106">Calcium</keyword>
<feature type="binding site" evidence="3">
    <location>
        <position position="421"/>
    </location>
    <ligand>
        <name>Ca(2+)</name>
        <dbReference type="ChEBI" id="CHEBI:29108"/>
    </ligand>
</feature>
<dbReference type="SMART" id="SM00460">
    <property type="entry name" value="TGc"/>
    <property type="match status" value="1"/>
</dbReference>
<feature type="active site" evidence="2">
    <location>
        <position position="291"/>
    </location>
</feature>
<dbReference type="InterPro" id="IPR036238">
    <property type="entry name" value="Transglutaminase_C_sf"/>
</dbReference>
<sequence>MELLVEALHLYEKQNGQEHHTELFEQVHMEAPRAVLRRGQPFFVAVRFNRDLVPEDTVTLIFALGPEPHAMRDTLGRMRLSPWQPDNGEFETEPYKWESRITAMDANTMTVEVRSPADAPVGEWQVIVETIDAEAAALAGEAGAAAPVLQYQHADAVYLLFNPWEKHDPVFMEDAPQLDEFVLNDVGKVWVGPMGFTRGREWVFGQFDGRVLPAAMLVLERTGLAHSERGDPVRMARALTKLVNANDDGGVLVGRWDGQYDDGTAPASWTGSVAILEEYLETGVSVRYGQCWIFAGVLCTLCRALGLPSRVVSCLVSAHDANSSLSVDRFYSDERDELPWDPLNPSGGKDSIWNYHVWTDVWMARLDLPSGYGGWQACDATPQETSDSFYQCGPASLEAIRRGEVGLKYDVPFMLASVNADVIRWLEDPGSDLGFTRIDSNKYHIGRRILTKAPWIFDPLGDEDCDDIIDQYKAPEGTNMERISLLNAVRGSARAKRFYEVPPPEYEDISFRLHDLDKVQIGEPFAVEVHIENHSGEERVVKAALSSASVYYTGVKAHIVKKASGTFAVQPYSTDVLRLSVDPEEYAEKLVEYNNMKIFALASVEGTKQTWAAEDDFQVMVPVLNITVQDQPAVGESCSVVFEFQNPLQLVLTDCSLRSEGPGLVRNSVLAYRDVMPGETVRIEQRIWPQRAGNLKLVAAFNSRQLVDVTGSIAIDVVG</sequence>
<dbReference type="FunFam" id="2.60.40.10:FF:000090">
    <property type="entry name" value="Protein-glutamine gamma-glutamyltransferase 2"/>
    <property type="match status" value="1"/>
</dbReference>
<name>A0A6P9AD50_THRPL</name>
<feature type="active site" evidence="2">
    <location>
        <position position="356"/>
    </location>
</feature>
<dbReference type="FunFam" id="2.60.40.10:FF:000171">
    <property type="entry name" value="protein-glutamine gamma-glutamyltransferase 6"/>
    <property type="match status" value="1"/>
</dbReference>
<dbReference type="Pfam" id="PF00868">
    <property type="entry name" value="Transglut_N"/>
    <property type="match status" value="1"/>
</dbReference>
<dbReference type="InterPro" id="IPR014756">
    <property type="entry name" value="Ig_E-set"/>
</dbReference>
<dbReference type="Pfam" id="PF01841">
    <property type="entry name" value="Transglut_core"/>
    <property type="match status" value="1"/>
</dbReference>
<dbReference type="InterPro" id="IPR002931">
    <property type="entry name" value="Transglutaminase-like"/>
</dbReference>
<evidence type="ECO:0000313" key="5">
    <source>
        <dbReference type="Proteomes" id="UP000515158"/>
    </source>
</evidence>
<dbReference type="InterPro" id="IPR036985">
    <property type="entry name" value="Transglutaminase-like_sf"/>
</dbReference>
<dbReference type="GO" id="GO:0003810">
    <property type="term" value="F:protein-glutamine gamma-glutamyltransferase activity"/>
    <property type="evidence" value="ECO:0007669"/>
    <property type="project" value="InterPro"/>
</dbReference>
<feature type="domain" description="Transglutaminase-like" evidence="4">
    <location>
        <begin position="283"/>
        <end position="382"/>
    </location>
</feature>
<dbReference type="OrthoDB" id="437511at2759"/>
<dbReference type="InterPro" id="IPR001102">
    <property type="entry name" value="Transglutaminase_N"/>
</dbReference>
<dbReference type="Proteomes" id="UP000515158">
    <property type="component" value="Unplaced"/>
</dbReference>
<evidence type="ECO:0000256" key="3">
    <source>
        <dbReference type="PIRSR" id="PIRSR000459-2"/>
    </source>
</evidence>
<dbReference type="SUPFAM" id="SSF81296">
    <property type="entry name" value="E set domains"/>
    <property type="match status" value="1"/>
</dbReference>
<dbReference type="InterPro" id="IPR013783">
    <property type="entry name" value="Ig-like_fold"/>
</dbReference>
<accession>A0A6P9AD50</accession>
<dbReference type="Gene3D" id="2.60.40.10">
    <property type="entry name" value="Immunoglobulins"/>
    <property type="match status" value="3"/>
</dbReference>
<dbReference type="FunFam" id="3.90.260.10:FF:000002">
    <property type="entry name" value="Erythrocyte membrane protein band 4.2"/>
    <property type="match status" value="1"/>
</dbReference>